<dbReference type="RefSeq" id="WP_338194004.1">
    <property type="nucleotide sequence ID" value="NZ_AP027268.1"/>
</dbReference>
<dbReference type="EMBL" id="AP027268">
    <property type="protein sequence ID" value="BDW93464.1"/>
    <property type="molecule type" value="Genomic_DNA"/>
</dbReference>
<reference evidence="1 2" key="1">
    <citation type="submission" date="2023-01" db="EMBL/GenBank/DDBJ databases">
        <title>Complete genome sequence of Muricauda aquimarina strain IFOP_LL357.</title>
        <authorList>
            <person name="Gajardo G."/>
            <person name="Ueki S."/>
            <person name="Maruyama F."/>
        </authorList>
    </citation>
    <scope>NUCLEOTIDE SEQUENCE [LARGE SCALE GENOMIC DNA]</scope>
    <source>
        <strain evidence="1 2">IFOP_LL357</strain>
    </source>
</reference>
<accession>A0AA48HPT9</accession>
<gene>
    <name evidence="1" type="ORF">MACH07_22960</name>
</gene>
<keyword evidence="2" id="KW-1185">Reference proteome</keyword>
<evidence type="ECO:0000313" key="1">
    <source>
        <dbReference type="EMBL" id="BDW93464.1"/>
    </source>
</evidence>
<evidence type="ECO:0000313" key="2">
    <source>
        <dbReference type="Proteomes" id="UP001330184"/>
    </source>
</evidence>
<proteinExistence type="predicted"/>
<dbReference type="AlphaFoldDB" id="A0AA48HPT9"/>
<sequence>MSLLTAIRQNSVDHLSNVRTMFTKNNNDANLEGYTDYYPGGMAMPNRQMTDANGYRYKFQGQEKEPRLARGPSS</sequence>
<organism evidence="1 2">
    <name type="scientific">Flagellimonas marinaquae</name>
    <dbReference type="NCBI Taxonomy" id="254955"/>
    <lineage>
        <taxon>Bacteria</taxon>
        <taxon>Pseudomonadati</taxon>
        <taxon>Bacteroidota</taxon>
        <taxon>Flavobacteriia</taxon>
        <taxon>Flavobacteriales</taxon>
        <taxon>Flavobacteriaceae</taxon>
        <taxon>Flagellimonas</taxon>
    </lineage>
</organism>
<dbReference type="Gene3D" id="2.180.10.10">
    <property type="entry name" value="RHS repeat-associated core"/>
    <property type="match status" value="1"/>
</dbReference>
<dbReference type="Proteomes" id="UP001330184">
    <property type="component" value="Chromosome"/>
</dbReference>
<name>A0AA48HPT9_9FLAO</name>
<protein>
    <submittedName>
        <fullName evidence="1">Uncharacterized protein</fullName>
    </submittedName>
</protein>